<gene>
    <name evidence="2" type="ORF">ACJIZ3_023729</name>
</gene>
<sequence length="136" mass="14984">MSSEICSISSMIHFLWINSFRKNKRVFPPFGLHSRTFTSFWDSLIKTQGDFPSDCDEKRAGWAGLSGPHEFTQERQWAGLGRLGRITCGASRAVGAVREGVGWLGVGREREIERERKWEDGDGGNGGGGGGFCSRG</sequence>
<feature type="compositionally biased region" description="Gly residues" evidence="1">
    <location>
        <begin position="123"/>
        <end position="136"/>
    </location>
</feature>
<proteinExistence type="predicted"/>
<organism evidence="2 3">
    <name type="scientific">Penstemon smallii</name>
    <dbReference type="NCBI Taxonomy" id="265156"/>
    <lineage>
        <taxon>Eukaryota</taxon>
        <taxon>Viridiplantae</taxon>
        <taxon>Streptophyta</taxon>
        <taxon>Embryophyta</taxon>
        <taxon>Tracheophyta</taxon>
        <taxon>Spermatophyta</taxon>
        <taxon>Magnoliopsida</taxon>
        <taxon>eudicotyledons</taxon>
        <taxon>Gunneridae</taxon>
        <taxon>Pentapetalae</taxon>
        <taxon>asterids</taxon>
        <taxon>lamiids</taxon>
        <taxon>Lamiales</taxon>
        <taxon>Plantaginaceae</taxon>
        <taxon>Cheloneae</taxon>
        <taxon>Penstemon</taxon>
    </lineage>
</organism>
<dbReference type="Proteomes" id="UP001634393">
    <property type="component" value="Unassembled WGS sequence"/>
</dbReference>
<keyword evidence="3" id="KW-1185">Reference proteome</keyword>
<evidence type="ECO:0000313" key="2">
    <source>
        <dbReference type="EMBL" id="KAL3839138.1"/>
    </source>
</evidence>
<dbReference type="AlphaFoldDB" id="A0ABD3TRU0"/>
<evidence type="ECO:0000256" key="1">
    <source>
        <dbReference type="SAM" id="MobiDB-lite"/>
    </source>
</evidence>
<dbReference type="EMBL" id="JBJXBP010000003">
    <property type="protein sequence ID" value="KAL3839138.1"/>
    <property type="molecule type" value="Genomic_DNA"/>
</dbReference>
<comment type="caution">
    <text evidence="2">The sequence shown here is derived from an EMBL/GenBank/DDBJ whole genome shotgun (WGS) entry which is preliminary data.</text>
</comment>
<accession>A0ABD3TRU0</accession>
<feature type="region of interest" description="Disordered" evidence="1">
    <location>
        <begin position="116"/>
        <end position="136"/>
    </location>
</feature>
<evidence type="ECO:0000313" key="3">
    <source>
        <dbReference type="Proteomes" id="UP001634393"/>
    </source>
</evidence>
<name>A0ABD3TRU0_9LAMI</name>
<protein>
    <submittedName>
        <fullName evidence="2">Uncharacterized protein</fullName>
    </submittedName>
</protein>
<reference evidence="2 3" key="1">
    <citation type="submission" date="2024-12" db="EMBL/GenBank/DDBJ databases">
        <title>The unique morphological basis and parallel evolutionary history of personate flowers in Penstemon.</title>
        <authorList>
            <person name="Depatie T.H."/>
            <person name="Wessinger C.A."/>
        </authorList>
    </citation>
    <scope>NUCLEOTIDE SEQUENCE [LARGE SCALE GENOMIC DNA]</scope>
    <source>
        <strain evidence="2">WTNN_2</strain>
        <tissue evidence="2">Leaf</tissue>
    </source>
</reference>